<dbReference type="Proteomes" id="UP000282654">
    <property type="component" value="Unassembled WGS sequence"/>
</dbReference>
<name>A0A3N5APZ4_9THEO</name>
<sequence>MKMTVKGWLYVSCVLIFILEAVFLTALGYGHPHFPFEKVPGFGCILGFVGAGLIVLIAKLLSKILSKKEDYYAE</sequence>
<organism evidence="2 3">
    <name type="scientific">Thermodesulfitimonas autotrophica</name>
    <dbReference type="NCBI Taxonomy" id="1894989"/>
    <lineage>
        <taxon>Bacteria</taxon>
        <taxon>Bacillati</taxon>
        <taxon>Bacillota</taxon>
        <taxon>Clostridia</taxon>
        <taxon>Thermoanaerobacterales</taxon>
        <taxon>Thermoanaerobacteraceae</taxon>
        <taxon>Thermodesulfitimonas</taxon>
    </lineage>
</organism>
<gene>
    <name evidence="2" type="ORF">EDD75_1178</name>
</gene>
<protein>
    <submittedName>
        <fullName evidence="2">Uncharacterized protein</fullName>
    </submittedName>
</protein>
<feature type="transmembrane region" description="Helical" evidence="1">
    <location>
        <begin position="7"/>
        <end position="27"/>
    </location>
</feature>
<dbReference type="EMBL" id="RKRE01000002">
    <property type="protein sequence ID" value="RPF46917.1"/>
    <property type="molecule type" value="Genomic_DNA"/>
</dbReference>
<reference evidence="2 3" key="1">
    <citation type="submission" date="2018-11" db="EMBL/GenBank/DDBJ databases">
        <title>Genomic Encyclopedia of Type Strains, Phase IV (KMG-IV): sequencing the most valuable type-strain genomes for metagenomic binning, comparative biology and taxonomic classification.</title>
        <authorList>
            <person name="Goeker M."/>
        </authorList>
    </citation>
    <scope>NUCLEOTIDE SEQUENCE [LARGE SCALE GENOMIC DNA]</scope>
    <source>
        <strain evidence="2 3">DSM 102936</strain>
    </source>
</reference>
<evidence type="ECO:0000313" key="3">
    <source>
        <dbReference type="Proteomes" id="UP000282654"/>
    </source>
</evidence>
<keyword evidence="3" id="KW-1185">Reference proteome</keyword>
<keyword evidence="1" id="KW-0812">Transmembrane</keyword>
<evidence type="ECO:0000256" key="1">
    <source>
        <dbReference type="SAM" id="Phobius"/>
    </source>
</evidence>
<keyword evidence="1" id="KW-1133">Transmembrane helix</keyword>
<feature type="transmembrane region" description="Helical" evidence="1">
    <location>
        <begin position="39"/>
        <end position="58"/>
    </location>
</feature>
<evidence type="ECO:0000313" key="2">
    <source>
        <dbReference type="EMBL" id="RPF46917.1"/>
    </source>
</evidence>
<dbReference type="AlphaFoldDB" id="A0A3N5APZ4"/>
<comment type="caution">
    <text evidence="2">The sequence shown here is derived from an EMBL/GenBank/DDBJ whole genome shotgun (WGS) entry which is preliminary data.</text>
</comment>
<accession>A0A3N5APZ4</accession>
<proteinExistence type="predicted"/>
<keyword evidence="1" id="KW-0472">Membrane</keyword>